<dbReference type="PANTHER" id="PTHR47110">
    <property type="entry name" value="TESTIS-SPECIFIC EXPRESSED PROTEIN 55"/>
    <property type="match status" value="1"/>
</dbReference>
<evidence type="ECO:0000313" key="3">
    <source>
        <dbReference type="Proteomes" id="UP000694388"/>
    </source>
</evidence>
<reference evidence="2" key="1">
    <citation type="submission" date="2025-08" db="UniProtKB">
        <authorList>
            <consortium name="Ensembl"/>
        </authorList>
    </citation>
    <scope>IDENTIFICATION</scope>
</reference>
<proteinExistence type="predicted"/>
<dbReference type="OMA" id="SSRTQEC"/>
<dbReference type="PANTHER" id="PTHR47110:SF1">
    <property type="entry name" value="TESTIS-SPECIFIC EXPRESSED PROTEIN 55"/>
    <property type="match status" value="1"/>
</dbReference>
<evidence type="ECO:0000313" key="2">
    <source>
        <dbReference type="Ensembl" id="ENSEBUP00000009824.1"/>
    </source>
</evidence>
<protein>
    <submittedName>
        <fullName evidence="2">Uncharacterized protein</fullName>
    </submittedName>
</protein>
<accession>A0A8C4Q4T9</accession>
<dbReference type="Pfam" id="PF17819">
    <property type="entry name" value="Tex55"/>
    <property type="match status" value="1"/>
</dbReference>
<dbReference type="Proteomes" id="UP000694388">
    <property type="component" value="Unplaced"/>
</dbReference>
<dbReference type="SUPFAM" id="SSF47391">
    <property type="entry name" value="Dimerization-anchoring domain of cAMP-dependent PK regulatory subunit"/>
    <property type="match status" value="1"/>
</dbReference>
<keyword evidence="3" id="KW-1185">Reference proteome</keyword>
<evidence type="ECO:0000256" key="1">
    <source>
        <dbReference type="SAM" id="MobiDB-lite"/>
    </source>
</evidence>
<dbReference type="AlphaFoldDB" id="A0A8C4Q4T9"/>
<organism evidence="2 3">
    <name type="scientific">Eptatretus burgeri</name>
    <name type="common">Inshore hagfish</name>
    <dbReference type="NCBI Taxonomy" id="7764"/>
    <lineage>
        <taxon>Eukaryota</taxon>
        <taxon>Metazoa</taxon>
        <taxon>Chordata</taxon>
        <taxon>Craniata</taxon>
        <taxon>Vertebrata</taxon>
        <taxon>Cyclostomata</taxon>
        <taxon>Myxini</taxon>
        <taxon>Myxiniformes</taxon>
        <taxon>Myxinidae</taxon>
        <taxon>Eptatretinae</taxon>
        <taxon>Eptatretus</taxon>
    </lineage>
</organism>
<reference evidence="2" key="2">
    <citation type="submission" date="2025-09" db="UniProtKB">
        <authorList>
            <consortium name="Ensembl"/>
        </authorList>
    </citation>
    <scope>IDENTIFICATION</scope>
</reference>
<name>A0A8C4Q4T9_EPTBU</name>
<dbReference type="GO" id="GO:0005634">
    <property type="term" value="C:nucleus"/>
    <property type="evidence" value="ECO:0007669"/>
    <property type="project" value="TreeGrafter"/>
</dbReference>
<sequence length="79" mass="9414">MAERQHQGISSRTQECDPNNEDGQEIVMRYMEKHEIFQLFLQITETLLSEQPDDPLKNILEQVQELINKREIAEKHHQN</sequence>
<feature type="compositionally biased region" description="Polar residues" evidence="1">
    <location>
        <begin position="7"/>
        <end position="17"/>
    </location>
</feature>
<dbReference type="Ensembl" id="ENSEBUT00000010355.1">
    <property type="protein sequence ID" value="ENSEBUP00000009824.1"/>
    <property type="gene ID" value="ENSEBUG00000006312.1"/>
</dbReference>
<feature type="region of interest" description="Disordered" evidence="1">
    <location>
        <begin position="1"/>
        <end position="23"/>
    </location>
</feature>
<dbReference type="InterPro" id="IPR040760">
    <property type="entry name" value="Tex55"/>
</dbReference>